<dbReference type="Gene3D" id="2.170.130.10">
    <property type="entry name" value="TonB-dependent receptor, plug domain"/>
    <property type="match status" value="1"/>
</dbReference>
<dbReference type="InterPro" id="IPR008969">
    <property type="entry name" value="CarboxyPept-like_regulatory"/>
</dbReference>
<keyword evidence="3 8" id="KW-1134">Transmembrane beta strand</keyword>
<sequence length="1190" mass="131539">MKIKLLRILIIMFKCTVYGVLCQCLFLNLLMASTAEGQRVTELRKVQLDLNLNSRDVHLGTLFHIIENETAFTFARYDKNVDKIIHLRSSRVNENLYNLLKEVSKQADLKFKRINNIINVGTIKRKKSEEKIILEEVEVEGKVVDENGAALPGANVTIKGTIKGTVTDLDGFYRILVEPGQTLVFSSIGFETVERVVGNESTINVTLISGIERLSEVVVTALGISKEKRALGYSVDNVDAERLNYTGEANMLLNLAGKAAGVQVQGSANGVDGTPRVLIRGVTSLSADNQPLYVLDGMPLQSNRSLSEDLFTPGNGSDFGNPLSDINPNDIESISVLKGASATALYGARGANGVIMITTKKGKSGQKGIGVTYSGSFTFQNPLTLPDVQTEYGQGFNGEFEYVDGNGGGTNESDVRLWGPRYEGQQIAQWDPLTNEPIVKEWRPYGEDNLKNFFETGHSYLNNVSLTHVGESSNTRVSIGHQDIEGIVPNTGLERITGSLNSTIQLGEKLSATITATGSKMTSDNRSAYGFFAGAFWNALFIPTNIDIRDLQNHKDEFGNRRSFYRGGPNPYWDLYENVNPSTRRRFSGGLNLTYQLTDWLSLQGSLFEDRNSTEYERITAKHAFNAGQYQEGFNFNEELNAEARLNFNKDIIEEFNIGAMIGTATRREKSINKFARTEGGLLVREVYNLSNSANSPVVNNTRSEKEVNSVFGSVDLNYKNIAFLTFTGRNDWSSTLPEDEWSFFYPSVSGSFVFSDVLSINESILSFGKVRASWAKVGNDTQPYSLDRFISREAVSFNGQPVLGLGSGTSNFIPAVTLKPEESTSFEIGTELYFLNDKVRLDVAYYNNESSNQLVRVENAWERGARFAFINAGTITNKGWEVKLDVTPIKKNDFSWDVSLNWSRNRGTVSGFPEELVPFKHIAAWFGPEIRATNGEPYGHMVGFEYFRDTQDALENVPNMADDFAAFGYTAEGNIYGTGKVLTRNGFPMHNQWRGTRDLGVSAPLDWTGGIFNTINYKNFQLSFLFDFRSGGHVISTTQIYMLRYGMLTESAGTNTDGGFVRDDVADGGGFLFDGIDVETGQPNTTKISTQDLYSGWNFPTETFTTPATNIKLKELSIGYRVPADVVSKLGIAGARVSLIGRNLWLIKNNLNGIDSETASMGPLNNGAGFETGSLPNTRSYGFNITLDF</sequence>
<dbReference type="SUPFAM" id="SSF49464">
    <property type="entry name" value="Carboxypeptidase regulatory domain-like"/>
    <property type="match status" value="1"/>
</dbReference>
<evidence type="ECO:0000256" key="4">
    <source>
        <dbReference type="ARBA" id="ARBA00022692"/>
    </source>
</evidence>
<dbReference type="Gene3D" id="2.60.40.1120">
    <property type="entry name" value="Carboxypeptidase-like, regulatory domain"/>
    <property type="match status" value="1"/>
</dbReference>
<keyword evidence="6 8" id="KW-0472">Membrane</keyword>
<evidence type="ECO:0000256" key="9">
    <source>
        <dbReference type="RuleBase" id="RU003357"/>
    </source>
</evidence>
<gene>
    <name evidence="12" type="ORF">QQ020_07180</name>
</gene>
<organism evidence="12 13">
    <name type="scientific">Agaribacillus aureus</name>
    <dbReference type="NCBI Taxonomy" id="3051825"/>
    <lineage>
        <taxon>Bacteria</taxon>
        <taxon>Pseudomonadati</taxon>
        <taxon>Bacteroidota</taxon>
        <taxon>Cytophagia</taxon>
        <taxon>Cytophagales</taxon>
        <taxon>Splendidivirgaceae</taxon>
        <taxon>Agaribacillus</taxon>
    </lineage>
</organism>
<keyword evidence="13" id="KW-1185">Reference proteome</keyword>
<dbReference type="InterPro" id="IPR000531">
    <property type="entry name" value="Beta-barrel_TonB"/>
</dbReference>
<dbReference type="InterPro" id="IPR023997">
    <property type="entry name" value="TonB-dep_OMP_SusC/RagA_CS"/>
</dbReference>
<dbReference type="SUPFAM" id="SSF56935">
    <property type="entry name" value="Porins"/>
    <property type="match status" value="1"/>
</dbReference>
<evidence type="ECO:0000259" key="10">
    <source>
        <dbReference type="Pfam" id="PF00593"/>
    </source>
</evidence>
<evidence type="ECO:0000313" key="12">
    <source>
        <dbReference type="EMBL" id="MDN5211826.1"/>
    </source>
</evidence>
<dbReference type="PROSITE" id="PS52016">
    <property type="entry name" value="TONB_DEPENDENT_REC_3"/>
    <property type="match status" value="1"/>
</dbReference>
<evidence type="ECO:0000256" key="2">
    <source>
        <dbReference type="ARBA" id="ARBA00022448"/>
    </source>
</evidence>
<reference evidence="12" key="1">
    <citation type="submission" date="2023-06" db="EMBL/GenBank/DDBJ databases">
        <title>Genomic of Agaribacillus aureum.</title>
        <authorList>
            <person name="Wang G."/>
        </authorList>
    </citation>
    <scope>NUCLEOTIDE SEQUENCE</scope>
    <source>
        <strain evidence="12">BMA12</strain>
    </source>
</reference>
<keyword evidence="2 8" id="KW-0813">Transport</keyword>
<name>A0ABT8L476_9BACT</name>
<dbReference type="InterPro" id="IPR037066">
    <property type="entry name" value="Plug_dom_sf"/>
</dbReference>
<comment type="caution">
    <text evidence="12">The sequence shown here is derived from an EMBL/GenBank/DDBJ whole genome shotgun (WGS) entry which is preliminary data.</text>
</comment>
<dbReference type="RefSeq" id="WP_346757154.1">
    <property type="nucleotide sequence ID" value="NZ_JAUJEB010000001.1"/>
</dbReference>
<feature type="domain" description="TonB-dependent receptor plug" evidence="11">
    <location>
        <begin position="228"/>
        <end position="354"/>
    </location>
</feature>
<dbReference type="Pfam" id="PF00593">
    <property type="entry name" value="TonB_dep_Rec_b-barrel"/>
    <property type="match status" value="1"/>
</dbReference>
<keyword evidence="7 8" id="KW-0998">Cell outer membrane</keyword>
<dbReference type="Proteomes" id="UP001172083">
    <property type="component" value="Unassembled WGS sequence"/>
</dbReference>
<comment type="similarity">
    <text evidence="8 9">Belongs to the TonB-dependent receptor family.</text>
</comment>
<dbReference type="NCBIfam" id="TIGR04057">
    <property type="entry name" value="SusC_RagA_signa"/>
    <property type="match status" value="1"/>
</dbReference>
<evidence type="ECO:0000256" key="8">
    <source>
        <dbReference type="PROSITE-ProRule" id="PRU01360"/>
    </source>
</evidence>
<dbReference type="InterPro" id="IPR023996">
    <property type="entry name" value="TonB-dep_OMP_SusC/RagA"/>
</dbReference>
<evidence type="ECO:0000256" key="6">
    <source>
        <dbReference type="ARBA" id="ARBA00023136"/>
    </source>
</evidence>
<dbReference type="InterPro" id="IPR039426">
    <property type="entry name" value="TonB-dep_rcpt-like"/>
</dbReference>
<dbReference type="InterPro" id="IPR012910">
    <property type="entry name" value="Plug_dom"/>
</dbReference>
<evidence type="ECO:0000313" key="13">
    <source>
        <dbReference type="Proteomes" id="UP001172083"/>
    </source>
</evidence>
<dbReference type="Pfam" id="PF13715">
    <property type="entry name" value="CarbopepD_reg_2"/>
    <property type="match status" value="1"/>
</dbReference>
<accession>A0ABT8L476</accession>
<dbReference type="Gene3D" id="2.40.170.20">
    <property type="entry name" value="TonB-dependent receptor, beta-barrel domain"/>
    <property type="match status" value="1"/>
</dbReference>
<keyword evidence="5 9" id="KW-0798">TonB box</keyword>
<proteinExistence type="inferred from homology"/>
<protein>
    <submittedName>
        <fullName evidence="12">SusC/RagA family TonB-linked outer membrane protein</fullName>
    </submittedName>
</protein>
<dbReference type="EMBL" id="JAUJEB010000001">
    <property type="protein sequence ID" value="MDN5211826.1"/>
    <property type="molecule type" value="Genomic_DNA"/>
</dbReference>
<comment type="subcellular location">
    <subcellularLocation>
        <location evidence="1 8">Cell outer membrane</location>
        <topology evidence="1 8">Multi-pass membrane protein</topology>
    </subcellularLocation>
</comment>
<evidence type="ECO:0000256" key="1">
    <source>
        <dbReference type="ARBA" id="ARBA00004571"/>
    </source>
</evidence>
<keyword evidence="4 8" id="KW-0812">Transmembrane</keyword>
<evidence type="ECO:0000256" key="5">
    <source>
        <dbReference type="ARBA" id="ARBA00023077"/>
    </source>
</evidence>
<dbReference type="InterPro" id="IPR036942">
    <property type="entry name" value="Beta-barrel_TonB_sf"/>
</dbReference>
<dbReference type="Pfam" id="PF07715">
    <property type="entry name" value="Plug"/>
    <property type="match status" value="1"/>
</dbReference>
<evidence type="ECO:0000259" key="11">
    <source>
        <dbReference type="Pfam" id="PF07715"/>
    </source>
</evidence>
<evidence type="ECO:0000256" key="3">
    <source>
        <dbReference type="ARBA" id="ARBA00022452"/>
    </source>
</evidence>
<evidence type="ECO:0000256" key="7">
    <source>
        <dbReference type="ARBA" id="ARBA00023237"/>
    </source>
</evidence>
<feature type="domain" description="TonB-dependent receptor-like beta-barrel" evidence="10">
    <location>
        <begin position="546"/>
        <end position="904"/>
    </location>
</feature>
<dbReference type="NCBIfam" id="TIGR04056">
    <property type="entry name" value="OMP_RagA_SusC"/>
    <property type="match status" value="1"/>
</dbReference>